<reference evidence="1" key="1">
    <citation type="journal article" date="2023" name="GigaByte">
        <title>Genome assembly of the bearded iris, Iris pallida Lam.</title>
        <authorList>
            <person name="Bruccoleri R.E."/>
            <person name="Oakeley E.J."/>
            <person name="Faust A.M.E."/>
            <person name="Altorfer M."/>
            <person name="Dessus-Babus S."/>
            <person name="Burckhardt D."/>
            <person name="Oertli M."/>
            <person name="Naumann U."/>
            <person name="Petersen F."/>
            <person name="Wong J."/>
        </authorList>
    </citation>
    <scope>NUCLEOTIDE SEQUENCE</scope>
    <source>
        <strain evidence="1">GSM-AAB239-AS_SAM_17_03QT</strain>
    </source>
</reference>
<dbReference type="AlphaFoldDB" id="A0AAX6HCD3"/>
<name>A0AAX6HCD3_IRIPA</name>
<keyword evidence="2" id="KW-1185">Reference proteome</keyword>
<evidence type="ECO:0000313" key="2">
    <source>
        <dbReference type="Proteomes" id="UP001140949"/>
    </source>
</evidence>
<sequence>MPISPCRSTLAQPLRFRIVPTCPDPLFWDSIAAVRCCPAPRSVCWDFRFSTRSWIPVGRCFGILLLSGSPFLSLNSSESSSRAT</sequence>
<reference evidence="1" key="2">
    <citation type="submission" date="2023-04" db="EMBL/GenBank/DDBJ databases">
        <authorList>
            <person name="Bruccoleri R.E."/>
            <person name="Oakeley E.J."/>
            <person name="Faust A.-M."/>
            <person name="Dessus-Babus S."/>
            <person name="Altorfer M."/>
            <person name="Burckhardt D."/>
            <person name="Oertli M."/>
            <person name="Naumann U."/>
            <person name="Petersen F."/>
            <person name="Wong J."/>
        </authorList>
    </citation>
    <scope>NUCLEOTIDE SEQUENCE</scope>
    <source>
        <strain evidence="1">GSM-AAB239-AS_SAM_17_03QT</strain>
        <tissue evidence="1">Leaf</tissue>
    </source>
</reference>
<dbReference type="EMBL" id="JANAVB010010799">
    <property type="protein sequence ID" value="KAJ6838241.1"/>
    <property type="molecule type" value="Genomic_DNA"/>
</dbReference>
<comment type="caution">
    <text evidence="1">The sequence shown here is derived from an EMBL/GenBank/DDBJ whole genome shotgun (WGS) entry which is preliminary data.</text>
</comment>
<evidence type="ECO:0000313" key="1">
    <source>
        <dbReference type="EMBL" id="KAJ6838241.1"/>
    </source>
</evidence>
<organism evidence="1 2">
    <name type="scientific">Iris pallida</name>
    <name type="common">Sweet iris</name>
    <dbReference type="NCBI Taxonomy" id="29817"/>
    <lineage>
        <taxon>Eukaryota</taxon>
        <taxon>Viridiplantae</taxon>
        <taxon>Streptophyta</taxon>
        <taxon>Embryophyta</taxon>
        <taxon>Tracheophyta</taxon>
        <taxon>Spermatophyta</taxon>
        <taxon>Magnoliopsida</taxon>
        <taxon>Liliopsida</taxon>
        <taxon>Asparagales</taxon>
        <taxon>Iridaceae</taxon>
        <taxon>Iridoideae</taxon>
        <taxon>Irideae</taxon>
        <taxon>Iris</taxon>
    </lineage>
</organism>
<protein>
    <submittedName>
        <fullName evidence="1">Spidroin-1-like</fullName>
    </submittedName>
</protein>
<proteinExistence type="predicted"/>
<dbReference type="Proteomes" id="UP001140949">
    <property type="component" value="Unassembled WGS sequence"/>
</dbReference>
<accession>A0AAX6HCD3</accession>
<gene>
    <name evidence="1" type="ORF">M6B38_320180</name>
</gene>